<dbReference type="Gene3D" id="3.30.70.270">
    <property type="match status" value="1"/>
</dbReference>
<dbReference type="NCBIfam" id="TIGR00229">
    <property type="entry name" value="sensory_box"/>
    <property type="match status" value="1"/>
</dbReference>
<dbReference type="SUPFAM" id="SSF55785">
    <property type="entry name" value="PYP-like sensor domain (PAS domain)"/>
    <property type="match status" value="1"/>
</dbReference>
<dbReference type="Pfam" id="PF00989">
    <property type="entry name" value="PAS"/>
    <property type="match status" value="1"/>
</dbReference>
<evidence type="ECO:0000313" key="4">
    <source>
        <dbReference type="EMBL" id="MBR8464509.1"/>
    </source>
</evidence>
<dbReference type="InterPro" id="IPR035919">
    <property type="entry name" value="EAL_sf"/>
</dbReference>
<gene>
    <name evidence="4" type="ORF">KDD93_08025</name>
</gene>
<dbReference type="EMBL" id="JAGSSW010000008">
    <property type="protein sequence ID" value="MBR8464509.1"/>
    <property type="molecule type" value="Genomic_DNA"/>
</dbReference>
<sequence length="807" mass="93565">MDLKKIKFLSFILSVAFTICAFFIYKINRVVDINNDIVNTIVDLRLLNDTINFNMQNSIMTSNYDILNYDLANFDKNLTKLSIMDKDGSIDNLYGNADKINTLAKIYDQKRNLVDMSNSINAGISSFILSSEYELKTDPKLKKFQVILLKLKNIRSFNIDIINDIEYDIQNLSANISGTNEINILKKVSYATNSLIALNNIYQQNNALNAGKVIDDIKHVYFKQYQDVLIRFKLMQVLSFVLLCMLIAFIFYQTKKGVALLRDVNMFKTVIDNDHSSIVISNAKNRITYVNKTFERISGYKFYEIVGKNPHILKSYIHSEDFYNGIRNAIANETSWECDNLISRAKDGSYIHEKVKFLPFFYGDKLQGFVSTKLDRTLETNMLNELAIKNDQIKAQSLIDKLTGFGNYFALTERLEQHKDGMLICISIKNFRTLRFFYKTKIIDAMIKSFSNTLKLCVDTSEINAELFRFQDDAFYIWYHGDNIVRDIVYIKEYFNFNEIEIYVDDKVESLPAPKIVIGVSLPNDTIQTNRLMQSVLANQQAYDSNKEIYYYQENDAIEMQYHKNQMITQLIEYALENDRVVVECQGIFDMASSEKEAKFYEILVRIIDQSGKIHYPGEFLDVAMRTQLYVQITKKVISHAFNLVERYPDYTFSINLSSSDIADISVRKLLEEKLTLCSKPEHICFEMLESEEMSNYEIINSFIKYVKGYGCKISIDDFGSGYSNYYRILELDIDNIKIDGSIIKKLPYDQNTRVLVETIVNFAKKQGYKIVAEFVSSDEILEQIRKFDIQFAQGFLLGKPKAMNLK</sequence>
<keyword evidence="1" id="KW-0472">Membrane</keyword>
<keyword evidence="5" id="KW-1185">Reference proteome</keyword>
<protein>
    <submittedName>
        <fullName evidence="4">EAL domain-containing protein</fullName>
    </submittedName>
</protein>
<dbReference type="SMART" id="SM00052">
    <property type="entry name" value="EAL"/>
    <property type="match status" value="1"/>
</dbReference>
<evidence type="ECO:0000256" key="1">
    <source>
        <dbReference type="SAM" id="Phobius"/>
    </source>
</evidence>
<dbReference type="SUPFAM" id="SSF55073">
    <property type="entry name" value="Nucleotide cyclase"/>
    <property type="match status" value="1"/>
</dbReference>
<evidence type="ECO:0000259" key="3">
    <source>
        <dbReference type="PROSITE" id="PS50883"/>
    </source>
</evidence>
<dbReference type="InterPro" id="IPR013767">
    <property type="entry name" value="PAS_fold"/>
</dbReference>
<feature type="transmembrane region" description="Helical" evidence="1">
    <location>
        <begin position="232"/>
        <end position="252"/>
    </location>
</feature>
<dbReference type="CDD" id="cd01948">
    <property type="entry name" value="EAL"/>
    <property type="match status" value="1"/>
</dbReference>
<keyword evidence="1" id="KW-1133">Transmembrane helix</keyword>
<evidence type="ECO:0000313" key="5">
    <source>
        <dbReference type="Proteomes" id="UP000682951"/>
    </source>
</evidence>
<dbReference type="InterPro" id="IPR000014">
    <property type="entry name" value="PAS"/>
</dbReference>
<name>A0ABS5HJR1_9BACT</name>
<dbReference type="Pfam" id="PF00563">
    <property type="entry name" value="EAL"/>
    <property type="match status" value="1"/>
</dbReference>
<feature type="domain" description="PAS" evidence="2">
    <location>
        <begin position="263"/>
        <end position="321"/>
    </location>
</feature>
<dbReference type="Gene3D" id="3.20.20.450">
    <property type="entry name" value="EAL domain"/>
    <property type="match status" value="1"/>
</dbReference>
<dbReference type="PROSITE" id="PS50112">
    <property type="entry name" value="PAS"/>
    <property type="match status" value="1"/>
</dbReference>
<accession>A0ABS5HJR1</accession>
<dbReference type="Gene3D" id="3.30.450.20">
    <property type="entry name" value="PAS domain"/>
    <property type="match status" value="1"/>
</dbReference>
<dbReference type="InterPro" id="IPR050706">
    <property type="entry name" value="Cyclic-di-GMP_PDE-like"/>
</dbReference>
<dbReference type="Proteomes" id="UP000682951">
    <property type="component" value="Unassembled WGS sequence"/>
</dbReference>
<dbReference type="PANTHER" id="PTHR33121:SF71">
    <property type="entry name" value="OXYGEN SENSOR PROTEIN DOSP"/>
    <property type="match status" value="1"/>
</dbReference>
<proteinExistence type="predicted"/>
<dbReference type="SMART" id="SM00091">
    <property type="entry name" value="PAS"/>
    <property type="match status" value="1"/>
</dbReference>
<comment type="caution">
    <text evidence="4">The sequence shown here is derived from an EMBL/GenBank/DDBJ whole genome shotgun (WGS) entry which is preliminary data.</text>
</comment>
<keyword evidence="1" id="KW-0812">Transmembrane</keyword>
<dbReference type="InterPro" id="IPR029787">
    <property type="entry name" value="Nucleotide_cyclase"/>
</dbReference>
<dbReference type="InterPro" id="IPR043128">
    <property type="entry name" value="Rev_trsase/Diguanyl_cyclase"/>
</dbReference>
<dbReference type="InterPro" id="IPR035965">
    <property type="entry name" value="PAS-like_dom_sf"/>
</dbReference>
<dbReference type="PROSITE" id="PS50883">
    <property type="entry name" value="EAL"/>
    <property type="match status" value="1"/>
</dbReference>
<dbReference type="SUPFAM" id="SSF141868">
    <property type="entry name" value="EAL domain-like"/>
    <property type="match status" value="1"/>
</dbReference>
<feature type="domain" description="EAL" evidence="3">
    <location>
        <begin position="565"/>
        <end position="807"/>
    </location>
</feature>
<dbReference type="PANTHER" id="PTHR33121">
    <property type="entry name" value="CYCLIC DI-GMP PHOSPHODIESTERASE PDEF"/>
    <property type="match status" value="1"/>
</dbReference>
<dbReference type="CDD" id="cd00130">
    <property type="entry name" value="PAS"/>
    <property type="match status" value="1"/>
</dbReference>
<reference evidence="4 5" key="1">
    <citation type="submission" date="2021-04" db="EMBL/GenBank/DDBJ databases">
        <title>Molecular and phenotypic characterization and identification of bacterial isolates recovered from the Anatolian ground squirrels (Spermophilus xanthoprymnus) and which have the potential to form a new species in the Campylobacter genus.</title>
        <authorList>
            <person name="Aydin F."/>
            <person name="Abay S."/>
            <person name="Kayman T."/>
            <person name="Karakaya E."/>
            <person name="Mustak H.K."/>
            <person name="Mustak I.B."/>
            <person name="Bilgin N."/>
            <person name="Duzler A."/>
            <person name="Sahin O."/>
            <person name="Guran O."/>
            <person name="Saticioglu I.B."/>
        </authorList>
    </citation>
    <scope>NUCLEOTIDE SEQUENCE [LARGE SCALE GENOMIC DNA]</scope>
    <source>
        <strain evidence="5">faydin-G24</strain>
    </source>
</reference>
<evidence type="ECO:0000259" key="2">
    <source>
        <dbReference type="PROSITE" id="PS50112"/>
    </source>
</evidence>
<dbReference type="RefSeq" id="WP_212142376.1">
    <property type="nucleotide sequence ID" value="NZ_JAGSSW010000008.1"/>
</dbReference>
<dbReference type="InterPro" id="IPR001633">
    <property type="entry name" value="EAL_dom"/>
</dbReference>
<feature type="transmembrane region" description="Helical" evidence="1">
    <location>
        <begin position="6"/>
        <end position="25"/>
    </location>
</feature>
<organism evidence="4 5">
    <name type="scientific">Campylobacter anatolicus</name>
    <dbReference type="NCBI Taxonomy" id="2829105"/>
    <lineage>
        <taxon>Bacteria</taxon>
        <taxon>Pseudomonadati</taxon>
        <taxon>Campylobacterota</taxon>
        <taxon>Epsilonproteobacteria</taxon>
        <taxon>Campylobacterales</taxon>
        <taxon>Campylobacteraceae</taxon>
        <taxon>Campylobacter</taxon>
    </lineage>
</organism>